<keyword evidence="2" id="KW-1185">Reference proteome</keyword>
<protein>
    <submittedName>
        <fullName evidence="1">Uncharacterized protein</fullName>
    </submittedName>
</protein>
<gene>
    <name evidence="1" type="ORF">NDU88_005672</name>
</gene>
<comment type="caution">
    <text evidence="1">The sequence shown here is derived from an EMBL/GenBank/DDBJ whole genome shotgun (WGS) entry which is preliminary data.</text>
</comment>
<proteinExistence type="predicted"/>
<dbReference type="Proteomes" id="UP001066276">
    <property type="component" value="Chromosome 10"/>
</dbReference>
<accession>A0AAV7MA15</accession>
<dbReference type="AlphaFoldDB" id="A0AAV7MA15"/>
<name>A0AAV7MA15_PLEWA</name>
<evidence type="ECO:0000313" key="1">
    <source>
        <dbReference type="EMBL" id="KAJ1100591.1"/>
    </source>
</evidence>
<evidence type="ECO:0000313" key="2">
    <source>
        <dbReference type="Proteomes" id="UP001066276"/>
    </source>
</evidence>
<reference evidence="1" key="1">
    <citation type="journal article" date="2022" name="bioRxiv">
        <title>Sequencing and chromosome-scale assembly of the giantPleurodeles waltlgenome.</title>
        <authorList>
            <person name="Brown T."/>
            <person name="Elewa A."/>
            <person name="Iarovenko S."/>
            <person name="Subramanian E."/>
            <person name="Araus A.J."/>
            <person name="Petzold A."/>
            <person name="Susuki M."/>
            <person name="Suzuki K.-i.T."/>
            <person name="Hayashi T."/>
            <person name="Toyoda A."/>
            <person name="Oliveira C."/>
            <person name="Osipova E."/>
            <person name="Leigh N.D."/>
            <person name="Simon A."/>
            <person name="Yun M.H."/>
        </authorList>
    </citation>
    <scope>NUCLEOTIDE SEQUENCE</scope>
    <source>
        <strain evidence="1">20211129_DDA</strain>
        <tissue evidence="1">Liver</tissue>
    </source>
</reference>
<organism evidence="1 2">
    <name type="scientific">Pleurodeles waltl</name>
    <name type="common">Iberian ribbed newt</name>
    <dbReference type="NCBI Taxonomy" id="8319"/>
    <lineage>
        <taxon>Eukaryota</taxon>
        <taxon>Metazoa</taxon>
        <taxon>Chordata</taxon>
        <taxon>Craniata</taxon>
        <taxon>Vertebrata</taxon>
        <taxon>Euteleostomi</taxon>
        <taxon>Amphibia</taxon>
        <taxon>Batrachia</taxon>
        <taxon>Caudata</taxon>
        <taxon>Salamandroidea</taxon>
        <taxon>Salamandridae</taxon>
        <taxon>Pleurodelinae</taxon>
        <taxon>Pleurodeles</taxon>
    </lineage>
</organism>
<sequence>MDSQALMGKDRVTRAVGSHFITQYTTQKQPIQWLTRRIGGVDVEPPEGEMREPTRADLLQAIQGLRSALARQIETFSINVNLLQADLGKISDKFPQQRPT</sequence>
<dbReference type="EMBL" id="JANPWB010000014">
    <property type="protein sequence ID" value="KAJ1100591.1"/>
    <property type="molecule type" value="Genomic_DNA"/>
</dbReference>